<feature type="region of interest" description="Disordered" evidence="1">
    <location>
        <begin position="117"/>
        <end position="206"/>
    </location>
</feature>
<protein>
    <submittedName>
        <fullName evidence="2">Uncharacterized protein</fullName>
    </submittedName>
</protein>
<feature type="compositionally biased region" description="Low complexity" evidence="1">
    <location>
        <begin position="559"/>
        <end position="573"/>
    </location>
</feature>
<feature type="compositionally biased region" description="Low complexity" evidence="1">
    <location>
        <begin position="168"/>
        <end position="194"/>
    </location>
</feature>
<feature type="compositionally biased region" description="Basic and acidic residues" evidence="1">
    <location>
        <begin position="1060"/>
        <end position="1071"/>
    </location>
</feature>
<dbReference type="EMBL" id="NWUJ01000008">
    <property type="protein sequence ID" value="PFH33700.1"/>
    <property type="molecule type" value="Genomic_DNA"/>
</dbReference>
<feature type="region of interest" description="Disordered" evidence="1">
    <location>
        <begin position="223"/>
        <end position="251"/>
    </location>
</feature>
<feature type="compositionally biased region" description="Basic residues" evidence="1">
    <location>
        <begin position="1100"/>
        <end position="1114"/>
    </location>
</feature>
<organism evidence="2 3">
    <name type="scientific">Besnoitia besnoiti</name>
    <name type="common">Apicomplexan protozoan</name>
    <dbReference type="NCBI Taxonomy" id="94643"/>
    <lineage>
        <taxon>Eukaryota</taxon>
        <taxon>Sar</taxon>
        <taxon>Alveolata</taxon>
        <taxon>Apicomplexa</taxon>
        <taxon>Conoidasida</taxon>
        <taxon>Coccidia</taxon>
        <taxon>Eucoccidiorida</taxon>
        <taxon>Eimeriorina</taxon>
        <taxon>Sarcocystidae</taxon>
        <taxon>Besnoitia</taxon>
    </lineage>
</organism>
<evidence type="ECO:0000313" key="3">
    <source>
        <dbReference type="Proteomes" id="UP000224006"/>
    </source>
</evidence>
<proteinExistence type="predicted"/>
<sequence>MEPLRLAACQRPQPGAVRSWCRRQVFPSVLHAVSVPSSPGVPCSSLLDASARRALSFSASPPVCSPSFSFFSSPARPFPCPCAFSPRVSRVSPARAASSSASLPYLRRHRVAGAFASRTPTAEARERSHSPSSVFPLRRRTSPRRTTHRSEAPGPLSWSSPRAPSLEAASSVSRSSWRRVSPAPSPSAFSSVPRETAVESGAGSSTRFPRLFSTIREEAFEAAEARDEATLTENGAESRSAAEPEGLAAARAEGWREDNAARVGEPQAPHASERAAGENEDVMARAWHSLTQGKALGEDKLLLCAAEIERRTKNIVASFSGFFEEAQQAQAERRDEQDSGREDTVAGRRASQELSTDGEEKGRHEEDSKKNEEIRRCMQDLASFFFLSSALKLTSLNLRECLYTAASLAASLARLSAPSASSPSARRRRERRLSSSQVISRETETPSSLASGFSSSSALESLRAAPPCAADSPSLSPPESRPPSSSSSSSSSEPTSSPSSSRVPSISLGWRVAADDAALLLRCIGSEGRGGTHTVPYVSALISRALKTPTSCTIAQRKSSASPPSSSDALASATSVESSSALSPLAGASLSEAGAEGEQGRRRPRAEINEKEILDALVEALVGWTRASMMTAPALTNALQGYAWNAVRRGACRVEPHKVRTFLRPLEQGGSVFFSPQQLSEVLEALLLLNCRALPRVSDVVESLTVELLRTNQSSTSLTAAREADSRARGGLAKRGVFLPSCSLSPQQLVLWLVVLTKYRVESDEAFEVVAEVLQQPDVVRTQFSPALIAGLAYAFGKFLGASQQVALETLAAAARQKLHLFSLGDLSQLLVSLTRAGIVERVLFARSAVLVRRSLSLSASTPALPSVAPPSGPPKSARDSRAATPCLSGCADASPEQVVNLCVMFARQKLGDERLFRSLGELMFSQPPSWMISTLLNENPDAHLPETRLECLNAADIVSLVVAFAQVRSVHRALFEAADELLLSRVQQENGLSPLLTLRLLQAHAKLGYRSLDLQHCLLLSLAIHVTASSTRLSVAELLQLVEATDALGLTLPPRLRESVNRELPPELRNKGAASEEGESDDEEFAKMWRGMRVGDNGKRKKRQKARKRKWTW</sequence>
<evidence type="ECO:0000313" key="2">
    <source>
        <dbReference type="EMBL" id="PFH33700.1"/>
    </source>
</evidence>
<feature type="region of interest" description="Disordered" evidence="1">
    <location>
        <begin position="862"/>
        <end position="882"/>
    </location>
</feature>
<feature type="region of interest" description="Disordered" evidence="1">
    <location>
        <begin position="1060"/>
        <end position="1114"/>
    </location>
</feature>
<keyword evidence="3" id="KW-1185">Reference proteome</keyword>
<feature type="region of interest" description="Disordered" evidence="1">
    <location>
        <begin position="414"/>
        <end position="453"/>
    </location>
</feature>
<dbReference type="OrthoDB" id="332598at2759"/>
<dbReference type="AlphaFoldDB" id="A0A2A9ME90"/>
<feature type="compositionally biased region" description="Low complexity" evidence="1">
    <location>
        <begin position="482"/>
        <end position="504"/>
    </location>
</feature>
<reference evidence="2 3" key="1">
    <citation type="submission" date="2017-09" db="EMBL/GenBank/DDBJ databases">
        <title>Genome sequencing of Besnoitia besnoiti strain Bb-Ger1.</title>
        <authorList>
            <person name="Schares G."/>
            <person name="Venepally P."/>
            <person name="Lorenzi H.A."/>
        </authorList>
    </citation>
    <scope>NUCLEOTIDE SEQUENCE [LARGE SCALE GENOMIC DNA]</scope>
    <source>
        <strain evidence="2 3">Bb-Ger1</strain>
    </source>
</reference>
<feature type="region of interest" description="Disordered" evidence="1">
    <location>
        <begin position="466"/>
        <end position="504"/>
    </location>
</feature>
<dbReference type="VEuPathDB" id="ToxoDB:BESB_079160"/>
<feature type="compositionally biased region" description="Basic residues" evidence="1">
    <location>
        <begin position="137"/>
        <end position="147"/>
    </location>
</feature>
<gene>
    <name evidence="2" type="ORF">BESB_079160</name>
</gene>
<feature type="compositionally biased region" description="Basic and acidic residues" evidence="1">
    <location>
        <begin position="331"/>
        <end position="346"/>
    </location>
</feature>
<evidence type="ECO:0000256" key="1">
    <source>
        <dbReference type="SAM" id="MobiDB-lite"/>
    </source>
</evidence>
<dbReference type="KEGG" id="bbes:BESB_079160"/>
<feature type="region of interest" description="Disordered" evidence="1">
    <location>
        <begin position="554"/>
        <end position="573"/>
    </location>
</feature>
<accession>A0A2A9ME90</accession>
<comment type="caution">
    <text evidence="2">The sequence shown here is derived from an EMBL/GenBank/DDBJ whole genome shotgun (WGS) entry which is preliminary data.</text>
</comment>
<feature type="compositionally biased region" description="Low complexity" evidence="1">
    <location>
        <begin position="241"/>
        <end position="251"/>
    </location>
</feature>
<dbReference type="RefSeq" id="XP_029217709.1">
    <property type="nucleotide sequence ID" value="XM_029366278.1"/>
</dbReference>
<dbReference type="GeneID" id="40312843"/>
<feature type="region of interest" description="Disordered" evidence="1">
    <location>
        <begin position="327"/>
        <end position="372"/>
    </location>
</feature>
<feature type="compositionally biased region" description="Basic and acidic residues" evidence="1">
    <location>
        <begin position="358"/>
        <end position="372"/>
    </location>
</feature>
<name>A0A2A9ME90_BESBE</name>
<dbReference type="Proteomes" id="UP000224006">
    <property type="component" value="Chromosome VII"/>
</dbReference>
<feature type="compositionally biased region" description="Low complexity" evidence="1">
    <location>
        <begin position="414"/>
        <end position="424"/>
    </location>
</feature>